<evidence type="ECO:0000256" key="1">
    <source>
        <dbReference type="SAM" id="MobiDB-lite"/>
    </source>
</evidence>
<accession>W2SZF1</accession>
<proteinExistence type="predicted"/>
<feature type="compositionally biased region" description="Polar residues" evidence="1">
    <location>
        <begin position="104"/>
        <end position="124"/>
    </location>
</feature>
<dbReference type="Proteomes" id="UP000053676">
    <property type="component" value="Unassembled WGS sequence"/>
</dbReference>
<dbReference type="EMBL" id="KI660388">
    <property type="protein sequence ID" value="ETN74087.1"/>
    <property type="molecule type" value="Genomic_DNA"/>
</dbReference>
<gene>
    <name evidence="2" type="ORF">NECAME_13201</name>
</gene>
<evidence type="ECO:0000313" key="3">
    <source>
        <dbReference type="Proteomes" id="UP000053676"/>
    </source>
</evidence>
<dbReference type="OrthoDB" id="5874952at2759"/>
<reference evidence="3" key="1">
    <citation type="journal article" date="2014" name="Nat. Genet.">
        <title>Genome of the human hookworm Necator americanus.</title>
        <authorList>
            <person name="Tang Y.T."/>
            <person name="Gao X."/>
            <person name="Rosa B.A."/>
            <person name="Abubucker S."/>
            <person name="Hallsworth-Pepin K."/>
            <person name="Martin J."/>
            <person name="Tyagi R."/>
            <person name="Heizer E."/>
            <person name="Zhang X."/>
            <person name="Bhonagiri-Palsikar V."/>
            <person name="Minx P."/>
            <person name="Warren W.C."/>
            <person name="Wang Q."/>
            <person name="Zhan B."/>
            <person name="Hotez P.J."/>
            <person name="Sternberg P.W."/>
            <person name="Dougall A."/>
            <person name="Gaze S.T."/>
            <person name="Mulvenna J."/>
            <person name="Sotillo J."/>
            <person name="Ranganathan S."/>
            <person name="Rabelo E.M."/>
            <person name="Wilson R.K."/>
            <person name="Felgner P.L."/>
            <person name="Bethony J."/>
            <person name="Hawdon J.M."/>
            <person name="Gasser R.B."/>
            <person name="Loukas A."/>
            <person name="Mitreva M."/>
        </authorList>
    </citation>
    <scope>NUCLEOTIDE SEQUENCE [LARGE SCALE GENOMIC DNA]</scope>
</reference>
<keyword evidence="3" id="KW-1185">Reference proteome</keyword>
<evidence type="ECO:0000313" key="2">
    <source>
        <dbReference type="EMBL" id="ETN74087.1"/>
    </source>
</evidence>
<feature type="compositionally biased region" description="Polar residues" evidence="1">
    <location>
        <begin position="58"/>
        <end position="71"/>
    </location>
</feature>
<dbReference type="KEGG" id="nai:NECAME_13201"/>
<organism evidence="2 3">
    <name type="scientific">Necator americanus</name>
    <name type="common">Human hookworm</name>
    <dbReference type="NCBI Taxonomy" id="51031"/>
    <lineage>
        <taxon>Eukaryota</taxon>
        <taxon>Metazoa</taxon>
        <taxon>Ecdysozoa</taxon>
        <taxon>Nematoda</taxon>
        <taxon>Chromadorea</taxon>
        <taxon>Rhabditida</taxon>
        <taxon>Rhabditina</taxon>
        <taxon>Rhabditomorpha</taxon>
        <taxon>Strongyloidea</taxon>
        <taxon>Ancylostomatidae</taxon>
        <taxon>Bunostominae</taxon>
        <taxon>Necator</taxon>
    </lineage>
</organism>
<dbReference type="AlphaFoldDB" id="W2SZF1"/>
<feature type="compositionally biased region" description="Basic and acidic residues" evidence="1">
    <location>
        <begin position="83"/>
        <end position="94"/>
    </location>
</feature>
<dbReference type="STRING" id="51031.W2SZF1"/>
<name>W2SZF1_NECAM</name>
<sequence>MPVWCQLCDIYFEESLHIDTEEHRKKRDRMRAIIDTMDAGDDRRRCNAVPDRIQQPALTPNYMQPSSSFVRNGNKRLASKGNVGDKTEKPERGDRKGKKKKSLTRSPPSLVSPKTQATNDMGESSRNRIRTAFVNVAMKDKTKKWELVAVKGKASYLKNRSQRMLKDRMSKYRLVDSKGYCFDGGLRDL</sequence>
<protein>
    <submittedName>
        <fullName evidence="2">Uncharacterized protein</fullName>
    </submittedName>
</protein>
<feature type="region of interest" description="Disordered" evidence="1">
    <location>
        <begin position="58"/>
        <end position="126"/>
    </location>
</feature>